<dbReference type="InterPro" id="IPR058625">
    <property type="entry name" value="MdtA-like_BSH"/>
</dbReference>
<keyword evidence="7" id="KW-1185">Reference proteome</keyword>
<protein>
    <submittedName>
        <fullName evidence="6">Efflux RND transporter periplasmic adaptor subunit</fullName>
    </submittedName>
</protein>
<evidence type="ECO:0000259" key="4">
    <source>
        <dbReference type="Pfam" id="PF25917"/>
    </source>
</evidence>
<dbReference type="Pfam" id="PF25917">
    <property type="entry name" value="BSH_RND"/>
    <property type="match status" value="1"/>
</dbReference>
<gene>
    <name evidence="6" type="ORF">GJ699_26810</name>
</gene>
<feature type="domain" description="Multidrug resistance protein MdtA-like barrel-sandwich hybrid" evidence="4">
    <location>
        <begin position="86"/>
        <end position="228"/>
    </location>
</feature>
<comment type="caution">
    <text evidence="6">The sequence shown here is derived from an EMBL/GenBank/DDBJ whole genome shotgun (WGS) entry which is preliminary data.</text>
</comment>
<evidence type="ECO:0000313" key="7">
    <source>
        <dbReference type="Proteomes" id="UP000433309"/>
    </source>
</evidence>
<evidence type="ECO:0000256" key="1">
    <source>
        <dbReference type="ARBA" id="ARBA00009477"/>
    </source>
</evidence>
<dbReference type="InterPro" id="IPR058792">
    <property type="entry name" value="Beta-barrel_RND_2"/>
</dbReference>
<name>A0A6I2LBG1_9BURK</name>
<evidence type="ECO:0000259" key="5">
    <source>
        <dbReference type="Pfam" id="PF25954"/>
    </source>
</evidence>
<keyword evidence="3" id="KW-0732">Signal</keyword>
<dbReference type="Proteomes" id="UP000433309">
    <property type="component" value="Unassembled WGS sequence"/>
</dbReference>
<feature type="domain" description="CusB-like beta-barrel" evidence="5">
    <location>
        <begin position="233"/>
        <end position="309"/>
    </location>
</feature>
<dbReference type="AlphaFoldDB" id="A0A6I2LBG1"/>
<dbReference type="SUPFAM" id="SSF111369">
    <property type="entry name" value="HlyD-like secretion proteins"/>
    <property type="match status" value="1"/>
</dbReference>
<organism evidence="6 7">
    <name type="scientific">Duganella guangzhouensis</name>
    <dbReference type="NCBI Taxonomy" id="2666084"/>
    <lineage>
        <taxon>Bacteria</taxon>
        <taxon>Pseudomonadati</taxon>
        <taxon>Pseudomonadota</taxon>
        <taxon>Betaproteobacteria</taxon>
        <taxon>Burkholderiales</taxon>
        <taxon>Oxalobacteraceae</taxon>
        <taxon>Telluria group</taxon>
        <taxon>Duganella</taxon>
    </lineage>
</organism>
<dbReference type="Gene3D" id="2.40.30.170">
    <property type="match status" value="1"/>
</dbReference>
<dbReference type="PANTHER" id="PTHR30097">
    <property type="entry name" value="CATION EFFLUX SYSTEM PROTEIN CUSB"/>
    <property type="match status" value="1"/>
</dbReference>
<reference evidence="6 7" key="1">
    <citation type="submission" date="2019-11" db="EMBL/GenBank/DDBJ databases">
        <title>Novel species isolated from a subtropical stream in China.</title>
        <authorList>
            <person name="Lu H."/>
        </authorList>
    </citation>
    <scope>NUCLEOTIDE SEQUENCE [LARGE SCALE GENOMIC DNA]</scope>
    <source>
        <strain evidence="6 7">FT80W</strain>
    </source>
</reference>
<evidence type="ECO:0000256" key="2">
    <source>
        <dbReference type="ARBA" id="ARBA00022448"/>
    </source>
</evidence>
<dbReference type="Gene3D" id="1.10.287.470">
    <property type="entry name" value="Helix hairpin bin"/>
    <property type="match status" value="1"/>
</dbReference>
<dbReference type="Gene3D" id="2.40.420.20">
    <property type="match status" value="1"/>
</dbReference>
<dbReference type="RefSeq" id="WP_154382189.1">
    <property type="nucleotide sequence ID" value="NZ_WKJK01000018.1"/>
</dbReference>
<dbReference type="FunFam" id="2.40.30.170:FF:000010">
    <property type="entry name" value="Efflux RND transporter periplasmic adaptor subunit"/>
    <property type="match status" value="1"/>
</dbReference>
<dbReference type="EMBL" id="WKJK01000018">
    <property type="protein sequence ID" value="MRW93609.1"/>
    <property type="molecule type" value="Genomic_DNA"/>
</dbReference>
<accession>A0A6I2LBG1</accession>
<dbReference type="PANTHER" id="PTHR30097:SF16">
    <property type="entry name" value="CATION EFFLUX SYSTEM (CZCB-LIKE)"/>
    <property type="match status" value="1"/>
</dbReference>
<feature type="chain" id="PRO_5026120168" evidence="3">
    <location>
        <begin position="20"/>
        <end position="384"/>
    </location>
</feature>
<sequence>MKNKSVFVAVLLAAGAAFAAAQLLRQEAATAAVAPPAPAAPAHPNDLQYPQGAAQLALIRAQQLPSVALPAGETLNARVAYDEDATVRLGVSVAGRVAAIKAAPGDRVRAGQTLAEIDSPDFGAALADVSKARADEELKRLALARAKQLGAGEGIAGKDQEAAQADYTQAHAETVRAEQRVRNINPHGDRVQGQRISLVSPIDGVVAERALTPSLEVTSGMATPLFVLTNPNKLWLLIDVPETMLAQVTLGAAVDVESDAFPGQHFKATITQLGQVVDPNTRRVLVRARLDNPERKLLPEMYVRSTLLQQHGQAVKVPNSALVNRGVYTYVFVQSAPGHFQRRQVRMLTHGEDASYLGEGVSGGENIVTTGALLLDAEMSGGAQ</sequence>
<dbReference type="InterPro" id="IPR006143">
    <property type="entry name" value="RND_pump_MFP"/>
</dbReference>
<comment type="similarity">
    <text evidence="1">Belongs to the membrane fusion protein (MFP) (TC 8.A.1) family.</text>
</comment>
<evidence type="ECO:0000313" key="6">
    <source>
        <dbReference type="EMBL" id="MRW93609.1"/>
    </source>
</evidence>
<dbReference type="GO" id="GO:0016020">
    <property type="term" value="C:membrane"/>
    <property type="evidence" value="ECO:0007669"/>
    <property type="project" value="InterPro"/>
</dbReference>
<keyword evidence="2" id="KW-0813">Transport</keyword>
<dbReference type="InterPro" id="IPR051909">
    <property type="entry name" value="MFP_Cation_Efflux"/>
</dbReference>
<evidence type="ECO:0000256" key="3">
    <source>
        <dbReference type="SAM" id="SignalP"/>
    </source>
</evidence>
<proteinExistence type="inferred from homology"/>
<dbReference type="GO" id="GO:0022857">
    <property type="term" value="F:transmembrane transporter activity"/>
    <property type="evidence" value="ECO:0007669"/>
    <property type="project" value="InterPro"/>
</dbReference>
<feature type="signal peptide" evidence="3">
    <location>
        <begin position="1"/>
        <end position="19"/>
    </location>
</feature>
<dbReference type="Pfam" id="PF25954">
    <property type="entry name" value="Beta-barrel_RND_2"/>
    <property type="match status" value="1"/>
</dbReference>
<dbReference type="NCBIfam" id="TIGR01730">
    <property type="entry name" value="RND_mfp"/>
    <property type="match status" value="1"/>
</dbReference>